<dbReference type="EMBL" id="KQ474086">
    <property type="protein sequence ID" value="KPV72504.1"/>
    <property type="molecule type" value="Genomic_DNA"/>
</dbReference>
<dbReference type="SUPFAM" id="SSF89550">
    <property type="entry name" value="PHP domain-like"/>
    <property type="match status" value="1"/>
</dbReference>
<evidence type="ECO:0000313" key="5">
    <source>
        <dbReference type="EMBL" id="KPV72504.1"/>
    </source>
</evidence>
<feature type="compositionally biased region" description="Low complexity" evidence="4">
    <location>
        <begin position="384"/>
        <end position="403"/>
    </location>
</feature>
<dbReference type="GO" id="GO:0003723">
    <property type="term" value="F:RNA binding"/>
    <property type="evidence" value="ECO:0007669"/>
    <property type="project" value="TreeGrafter"/>
</dbReference>
<comment type="subcellular location">
    <subcellularLocation>
        <location evidence="1">Nucleus</location>
    </subcellularLocation>
</comment>
<dbReference type="PANTHER" id="PTHR13031">
    <property type="entry name" value="RIBONUCLEASE P SUBUNIT P30"/>
    <property type="match status" value="1"/>
</dbReference>
<dbReference type="GO" id="GO:0008033">
    <property type="term" value="P:tRNA processing"/>
    <property type="evidence" value="ECO:0007669"/>
    <property type="project" value="UniProtKB-KW"/>
</dbReference>
<dbReference type="AlphaFoldDB" id="A0A0P9EGS2"/>
<evidence type="ECO:0000256" key="2">
    <source>
        <dbReference type="ARBA" id="ARBA00007331"/>
    </source>
</evidence>
<comment type="similarity">
    <text evidence="2">Belongs to the eukaryotic/archaeal RNase P protein component 3 family.</text>
</comment>
<dbReference type="InterPro" id="IPR002738">
    <property type="entry name" value="RNase_P_p30"/>
</dbReference>
<name>A0A0P9EGS2_RHOGW</name>
<keyword evidence="3" id="KW-0819">tRNA processing</keyword>
<organism evidence="5 6">
    <name type="scientific">Rhodotorula graminis (strain WP1)</name>
    <dbReference type="NCBI Taxonomy" id="578459"/>
    <lineage>
        <taxon>Eukaryota</taxon>
        <taxon>Fungi</taxon>
        <taxon>Dikarya</taxon>
        <taxon>Basidiomycota</taxon>
        <taxon>Pucciniomycotina</taxon>
        <taxon>Microbotryomycetes</taxon>
        <taxon>Sporidiobolales</taxon>
        <taxon>Sporidiobolaceae</taxon>
        <taxon>Rhodotorula</taxon>
    </lineage>
</organism>
<evidence type="ECO:0000313" key="6">
    <source>
        <dbReference type="Proteomes" id="UP000053890"/>
    </source>
</evidence>
<dbReference type="GO" id="GO:0005655">
    <property type="term" value="C:nucleolar ribonuclease P complex"/>
    <property type="evidence" value="ECO:0007669"/>
    <property type="project" value="TreeGrafter"/>
</dbReference>
<evidence type="ECO:0000256" key="3">
    <source>
        <dbReference type="ARBA" id="ARBA00022694"/>
    </source>
</evidence>
<dbReference type="PANTHER" id="PTHR13031:SF0">
    <property type="entry name" value="RIBONUCLEASE P PROTEIN SUBUNIT P30"/>
    <property type="match status" value="1"/>
</dbReference>
<dbReference type="InterPro" id="IPR016195">
    <property type="entry name" value="Pol/histidinol_Pase-like"/>
</dbReference>
<feature type="compositionally biased region" description="Gly residues" evidence="4">
    <location>
        <begin position="404"/>
        <end position="414"/>
    </location>
</feature>
<feature type="compositionally biased region" description="Gly residues" evidence="4">
    <location>
        <begin position="363"/>
        <end position="377"/>
    </location>
</feature>
<proteinExistence type="inferred from homology"/>
<dbReference type="GeneID" id="28978377"/>
<dbReference type="OrthoDB" id="17948at2759"/>
<evidence type="ECO:0000256" key="1">
    <source>
        <dbReference type="ARBA" id="ARBA00004123"/>
    </source>
</evidence>
<dbReference type="RefSeq" id="XP_018268553.1">
    <property type="nucleotide sequence ID" value="XM_018417929.1"/>
</dbReference>
<keyword evidence="6" id="KW-1185">Reference proteome</keyword>
<dbReference type="Gene3D" id="3.20.20.140">
    <property type="entry name" value="Metal-dependent hydrolases"/>
    <property type="match status" value="1"/>
</dbReference>
<feature type="region of interest" description="Disordered" evidence="4">
    <location>
        <begin position="19"/>
        <end position="47"/>
    </location>
</feature>
<sequence length="423" mass="43297">MHGYTDSVHVPLHLPAHLVKPATSSSSSNKANKGKAKELANPLPATPATTTAATYNVAQGWSDQERVHMRQKVDMAALLGYSTVLLTLSIPPTCDPSVLAFPTPLYPDIDPRTAPKGTQGLVLQLWRVTVEPYGDDAVKGAGQKGWYGFANSTAPLYPPHTTLLAVTPTSLPSFTHVALSLSPPSAFSPTLVTLDPSQSPRLPFPLKRGLVSSLSRAGVAFELVVRGVTRLDDAAAGDQVGDAGKRRRNWIAGAREVVRATEGRGVVVSSGAHRAGEMRAPEDLVNLCSLIGLPPPQAKDALTVNPQRAILRGLSLRQTYRGVLSNPTLLTHAPAAAADPAPRAAPPPALVLAAPHVAPREAGAGGEGSAGPAGGGGARKRPAAEVLGGAEGAASAGAAAGAEAGAGVGAGAGPKKGKKKRKE</sequence>
<dbReference type="OMA" id="ACLTHSL"/>
<dbReference type="STRING" id="578459.A0A0P9EGS2"/>
<dbReference type="Proteomes" id="UP000053890">
    <property type="component" value="Unassembled WGS sequence"/>
</dbReference>
<evidence type="ECO:0000256" key="4">
    <source>
        <dbReference type="SAM" id="MobiDB-lite"/>
    </source>
</evidence>
<accession>A0A0P9EGS2</accession>
<gene>
    <name evidence="5" type="ORF">RHOBADRAFT_55608</name>
</gene>
<protein>
    <submittedName>
        <fullName evidence="5">Uncharacterized protein</fullName>
    </submittedName>
</protein>
<feature type="region of interest" description="Disordered" evidence="4">
    <location>
        <begin position="360"/>
        <end position="423"/>
    </location>
</feature>
<reference evidence="5 6" key="1">
    <citation type="journal article" date="2015" name="Front. Microbiol.">
        <title>Genome sequence of the plant growth promoting endophytic yeast Rhodotorula graminis WP1.</title>
        <authorList>
            <person name="Firrincieli A."/>
            <person name="Otillar R."/>
            <person name="Salamov A."/>
            <person name="Schmutz J."/>
            <person name="Khan Z."/>
            <person name="Redman R.S."/>
            <person name="Fleck N.D."/>
            <person name="Lindquist E."/>
            <person name="Grigoriev I.V."/>
            <person name="Doty S.L."/>
        </authorList>
    </citation>
    <scope>NUCLEOTIDE SEQUENCE [LARGE SCALE GENOMIC DNA]</scope>
    <source>
        <strain evidence="5 6">WP1</strain>
    </source>
</reference>
<dbReference type="Pfam" id="PF01876">
    <property type="entry name" value="RNase_P_p30"/>
    <property type="match status" value="1"/>
</dbReference>